<keyword evidence="4 9" id="KW-0521">NADP</keyword>
<keyword evidence="6 9" id="KW-0627">Porphyrin biosynthesis</keyword>
<sequence length="427" mass="47557">MSFFALGVNHQTASVELREKIAFNPEKLSALLAQQSHAEYLSDMVVVSTCNRTEVYAMSDNPDMVLNWLAQANHIDVKQLSNHVYRYENAQAVTHLMRVASGLDSLMLGEPQILGQVKTALSLAKDAETVSSNLNRIFEYAFYAAKRVRSETAVGSHAVSMGYAVAQLALQVFSKPEQLTVMVVAAGEMNSLVAKHLAEMGVGKIIICNRTRSRAEALAQEIAHRAEVEIIDFAQLAENLHRADVISSCTGSLHQVIYFKDVKAALKKRKYKQMLLVDLAVPRDIEAKVESLDGVYLYGVDDLQSVIDENLAQRRQAAVEAEVMVNQLATELVIQQKVNLAGATIHAYREHGESLRQEELALALERLQKGEAAEQVLQEFSYRLSNKLLHPTSIVLRHAATAEDPAYFEMLERELADVAEKRRKSKR</sequence>
<feature type="domain" description="Tetrapyrrole biosynthesis glutamyl-tRNA reductase dimerisation" evidence="15">
    <location>
        <begin position="320"/>
        <end position="412"/>
    </location>
</feature>
<protein>
    <recommendedName>
        <fullName evidence="8 9">Glutamyl-tRNA reductase</fullName>
        <shortName evidence="9">GluTR</shortName>
        <ecNumber evidence="3 9">1.2.1.70</ecNumber>
    </recommendedName>
</protein>
<dbReference type="SUPFAM" id="SSF69742">
    <property type="entry name" value="Glutamyl tRNA-reductase catalytic, N-terminal domain"/>
    <property type="match status" value="1"/>
</dbReference>
<dbReference type="Proteomes" id="UP000293483">
    <property type="component" value="Unassembled WGS sequence"/>
</dbReference>
<dbReference type="Pfam" id="PF00745">
    <property type="entry name" value="GlutR_dimer"/>
    <property type="match status" value="1"/>
</dbReference>
<feature type="binding site" evidence="9 11">
    <location>
        <begin position="110"/>
        <end position="112"/>
    </location>
    <ligand>
        <name>substrate</name>
    </ligand>
</feature>
<comment type="function">
    <text evidence="9">Catalyzes the NADPH-dependent reduction of glutamyl-tRNA(Glu) to glutamate 1-semialdehyde (GSA).</text>
</comment>
<comment type="catalytic activity">
    <reaction evidence="7 9 14">
        <text>(S)-4-amino-5-oxopentanoate + tRNA(Glu) + NADP(+) = L-glutamyl-tRNA(Glu) + NADPH + H(+)</text>
        <dbReference type="Rhea" id="RHEA:12344"/>
        <dbReference type="Rhea" id="RHEA-COMP:9663"/>
        <dbReference type="Rhea" id="RHEA-COMP:9680"/>
        <dbReference type="ChEBI" id="CHEBI:15378"/>
        <dbReference type="ChEBI" id="CHEBI:57501"/>
        <dbReference type="ChEBI" id="CHEBI:57783"/>
        <dbReference type="ChEBI" id="CHEBI:58349"/>
        <dbReference type="ChEBI" id="CHEBI:78442"/>
        <dbReference type="ChEBI" id="CHEBI:78520"/>
        <dbReference type="EC" id="1.2.1.70"/>
    </reaction>
</comment>
<name>A0A4Q7AS19_9GAMM</name>
<feature type="domain" description="Quinate/shikimate 5-dehydrogenase/glutamyl-tRNA reductase" evidence="16">
    <location>
        <begin position="168"/>
        <end position="306"/>
    </location>
</feature>
<dbReference type="STRING" id="202951.GCA_001485025_02297"/>
<evidence type="ECO:0000259" key="16">
    <source>
        <dbReference type="Pfam" id="PF01488"/>
    </source>
</evidence>
<evidence type="ECO:0000313" key="18">
    <source>
        <dbReference type="EMBL" id="RZG66103.1"/>
    </source>
</evidence>
<evidence type="ECO:0000256" key="3">
    <source>
        <dbReference type="ARBA" id="ARBA00012970"/>
    </source>
</evidence>
<dbReference type="PROSITE" id="PS00747">
    <property type="entry name" value="GLUTR"/>
    <property type="match status" value="1"/>
</dbReference>
<feature type="site" description="Important for activity" evidence="9 13">
    <location>
        <position position="95"/>
    </location>
</feature>
<feature type="active site" description="Nucleophile" evidence="9 10">
    <location>
        <position position="50"/>
    </location>
</feature>
<feature type="binding site" evidence="9 11">
    <location>
        <position position="116"/>
    </location>
    <ligand>
        <name>substrate</name>
    </ligand>
</feature>
<evidence type="ECO:0000256" key="5">
    <source>
        <dbReference type="ARBA" id="ARBA00023002"/>
    </source>
</evidence>
<evidence type="ECO:0000256" key="8">
    <source>
        <dbReference type="ARBA" id="ARBA00068659"/>
    </source>
</evidence>
<evidence type="ECO:0000256" key="4">
    <source>
        <dbReference type="ARBA" id="ARBA00022857"/>
    </source>
</evidence>
<evidence type="ECO:0000256" key="11">
    <source>
        <dbReference type="PIRSR" id="PIRSR000445-2"/>
    </source>
</evidence>
<dbReference type="Gene3D" id="3.30.460.30">
    <property type="entry name" value="Glutamyl-tRNA reductase, N-terminal domain"/>
    <property type="match status" value="1"/>
</dbReference>
<evidence type="ECO:0000256" key="12">
    <source>
        <dbReference type="PIRSR" id="PIRSR000445-3"/>
    </source>
</evidence>
<dbReference type="UniPathway" id="UPA00251">
    <property type="reaction ID" value="UER00316"/>
</dbReference>
<comment type="miscellaneous">
    <text evidence="9">During catalysis, the active site Cys acts as a nucleophile attacking the alpha-carbonyl group of tRNA-bound glutamate with the formation of a thioester intermediate between enzyme and glutamate, and the concomitant release of tRNA(Glu). The thioester intermediate is finally reduced by direct hydride transfer from NADPH, to form the product GSA.</text>
</comment>
<evidence type="ECO:0000256" key="13">
    <source>
        <dbReference type="PIRSR" id="PIRSR000445-4"/>
    </source>
</evidence>
<dbReference type="FunFam" id="3.30.460.30:FF:000001">
    <property type="entry name" value="Glutamyl-tRNA reductase"/>
    <property type="match status" value="1"/>
</dbReference>
<dbReference type="InterPro" id="IPR036343">
    <property type="entry name" value="GluRdtase_N_sf"/>
</dbReference>
<dbReference type="NCBIfam" id="TIGR01035">
    <property type="entry name" value="hemA"/>
    <property type="match status" value="1"/>
</dbReference>
<dbReference type="InterPro" id="IPR000343">
    <property type="entry name" value="4pyrrol_synth_GluRdtase"/>
</dbReference>
<evidence type="ECO:0000256" key="10">
    <source>
        <dbReference type="PIRSR" id="PIRSR000445-1"/>
    </source>
</evidence>
<dbReference type="InterPro" id="IPR015895">
    <property type="entry name" value="4pyrrol_synth_GluRdtase_N"/>
</dbReference>
<dbReference type="CDD" id="cd05213">
    <property type="entry name" value="NAD_bind_Glutamyl_tRNA_reduct"/>
    <property type="match status" value="1"/>
</dbReference>
<dbReference type="PANTHER" id="PTHR43013:SF1">
    <property type="entry name" value="GLUTAMYL-TRNA REDUCTASE"/>
    <property type="match status" value="1"/>
</dbReference>
<evidence type="ECO:0000259" key="17">
    <source>
        <dbReference type="Pfam" id="PF05201"/>
    </source>
</evidence>
<evidence type="ECO:0000313" key="19">
    <source>
        <dbReference type="Proteomes" id="UP000293483"/>
    </source>
</evidence>
<dbReference type="FunFam" id="3.40.50.720:FF:000031">
    <property type="entry name" value="Glutamyl-tRNA reductase"/>
    <property type="match status" value="1"/>
</dbReference>
<dbReference type="RefSeq" id="WP_130146424.1">
    <property type="nucleotide sequence ID" value="NZ_SGSU01000012.1"/>
</dbReference>
<dbReference type="InterPro" id="IPR036291">
    <property type="entry name" value="NAD(P)-bd_dom_sf"/>
</dbReference>
<organism evidence="18 19">
    <name type="scientific">Acinetobacter bouvetii</name>
    <dbReference type="NCBI Taxonomy" id="202951"/>
    <lineage>
        <taxon>Bacteria</taxon>
        <taxon>Pseudomonadati</taxon>
        <taxon>Pseudomonadota</taxon>
        <taxon>Gammaproteobacteria</taxon>
        <taxon>Moraxellales</taxon>
        <taxon>Moraxellaceae</taxon>
        <taxon>Acinetobacter</taxon>
    </lineage>
</organism>
<dbReference type="InterPro" id="IPR018214">
    <property type="entry name" value="GluRdtase_CS"/>
</dbReference>
<comment type="similarity">
    <text evidence="2 9 14">Belongs to the glutamyl-tRNA reductase family.</text>
</comment>
<evidence type="ECO:0000256" key="1">
    <source>
        <dbReference type="ARBA" id="ARBA00005059"/>
    </source>
</evidence>
<gene>
    <name evidence="9" type="primary">hemA</name>
    <name evidence="18" type="ORF">EXE25_11370</name>
</gene>
<proteinExistence type="inferred from homology"/>
<comment type="pathway">
    <text evidence="1 9 14">Porphyrin-containing compound metabolism; protoporphyrin-IX biosynthesis; 5-aminolevulinate from L-glutamyl-tRNA(Glu): step 1/2.</text>
</comment>
<dbReference type="SUPFAM" id="SSF69075">
    <property type="entry name" value="Glutamyl tRNA-reductase dimerization domain"/>
    <property type="match status" value="1"/>
</dbReference>
<dbReference type="Gene3D" id="3.40.50.720">
    <property type="entry name" value="NAD(P)-binding Rossmann-like Domain"/>
    <property type="match status" value="1"/>
</dbReference>
<dbReference type="AlphaFoldDB" id="A0A4Q7AS19"/>
<feature type="binding site" evidence="9 12">
    <location>
        <begin position="185"/>
        <end position="190"/>
    </location>
    <ligand>
        <name>NADP(+)</name>
        <dbReference type="ChEBI" id="CHEBI:58349"/>
    </ligand>
</feature>
<dbReference type="PANTHER" id="PTHR43013">
    <property type="entry name" value="GLUTAMYL-TRNA REDUCTASE"/>
    <property type="match status" value="1"/>
</dbReference>
<dbReference type="GO" id="GO:0008883">
    <property type="term" value="F:glutamyl-tRNA reductase activity"/>
    <property type="evidence" value="ECO:0007669"/>
    <property type="project" value="UniProtKB-UniRule"/>
</dbReference>
<dbReference type="EMBL" id="SGSU01000012">
    <property type="protein sequence ID" value="RZG66103.1"/>
    <property type="molecule type" value="Genomic_DNA"/>
</dbReference>
<accession>A0A4Q7AS19</accession>
<evidence type="ECO:0000256" key="9">
    <source>
        <dbReference type="HAMAP-Rule" id="MF_00087"/>
    </source>
</evidence>
<dbReference type="InterPro" id="IPR006151">
    <property type="entry name" value="Shikm_DH/Glu-tRNA_Rdtase"/>
</dbReference>
<comment type="subunit">
    <text evidence="9">Homodimer.</text>
</comment>
<evidence type="ECO:0000256" key="7">
    <source>
        <dbReference type="ARBA" id="ARBA00047464"/>
    </source>
</evidence>
<reference evidence="18 19" key="1">
    <citation type="submission" date="2019-02" db="EMBL/GenBank/DDBJ databases">
        <title>The Batch Genome Submission of Acinetobacter spp. strains.</title>
        <authorList>
            <person name="Qin J."/>
            <person name="Hu Y."/>
            <person name="Ye H."/>
            <person name="Wei L."/>
            <person name="Feng Y."/>
            <person name="Zong Z."/>
        </authorList>
    </citation>
    <scope>NUCLEOTIDE SEQUENCE [LARGE SCALE GENOMIC DNA]</scope>
    <source>
        <strain evidence="18 19">WCHABo060081</strain>
    </source>
</reference>
<feature type="domain" description="Glutamyl-tRNA reductase N-terminal" evidence="17">
    <location>
        <begin position="6"/>
        <end position="152"/>
    </location>
</feature>
<evidence type="ECO:0000259" key="15">
    <source>
        <dbReference type="Pfam" id="PF00745"/>
    </source>
</evidence>
<comment type="domain">
    <text evidence="9">Possesses an unusual extended V-shaped dimeric structure with each monomer consisting of three distinct domains arranged along a curved 'spinal' alpha-helix. The N-terminal catalytic domain specifically recognizes the glutamate moiety of the substrate. The second domain is the NADPH-binding domain, and the third C-terminal domain is responsible for dimerization.</text>
</comment>
<evidence type="ECO:0000256" key="2">
    <source>
        <dbReference type="ARBA" id="ARBA00005916"/>
    </source>
</evidence>
<evidence type="ECO:0000256" key="14">
    <source>
        <dbReference type="RuleBase" id="RU000584"/>
    </source>
</evidence>
<dbReference type="SUPFAM" id="SSF51735">
    <property type="entry name" value="NAD(P)-binding Rossmann-fold domains"/>
    <property type="match status" value="1"/>
</dbReference>
<evidence type="ECO:0000256" key="6">
    <source>
        <dbReference type="ARBA" id="ARBA00023244"/>
    </source>
</evidence>
<comment type="caution">
    <text evidence="18">The sequence shown here is derived from an EMBL/GenBank/DDBJ whole genome shotgun (WGS) entry which is preliminary data.</text>
</comment>
<dbReference type="Pfam" id="PF01488">
    <property type="entry name" value="Shikimate_DH"/>
    <property type="match status" value="1"/>
</dbReference>
<feature type="binding site" evidence="9 11">
    <location>
        <begin position="49"/>
        <end position="52"/>
    </location>
    <ligand>
        <name>substrate</name>
    </ligand>
</feature>
<dbReference type="InterPro" id="IPR036453">
    <property type="entry name" value="GluRdtase_dimer_dom_sf"/>
</dbReference>
<dbReference type="Pfam" id="PF05201">
    <property type="entry name" value="GlutR_N"/>
    <property type="match status" value="1"/>
</dbReference>
<keyword evidence="5 9" id="KW-0560">Oxidoreductase</keyword>
<feature type="binding site" evidence="9 11">
    <location>
        <position position="105"/>
    </location>
    <ligand>
        <name>substrate</name>
    </ligand>
</feature>
<dbReference type="PIRSF" id="PIRSF000445">
    <property type="entry name" value="4pyrrol_synth_GluRdtase"/>
    <property type="match status" value="1"/>
</dbReference>
<dbReference type="GO" id="GO:0019353">
    <property type="term" value="P:protoporphyrinogen IX biosynthetic process from glutamate"/>
    <property type="evidence" value="ECO:0007669"/>
    <property type="project" value="TreeGrafter"/>
</dbReference>
<dbReference type="EC" id="1.2.1.70" evidence="3 9"/>
<dbReference type="InterPro" id="IPR015896">
    <property type="entry name" value="4pyrrol_synth_GluRdtase_dimer"/>
</dbReference>
<dbReference type="GO" id="GO:0050661">
    <property type="term" value="F:NADP binding"/>
    <property type="evidence" value="ECO:0007669"/>
    <property type="project" value="InterPro"/>
</dbReference>
<dbReference type="HAMAP" id="MF_00087">
    <property type="entry name" value="Glu_tRNA_reductase"/>
    <property type="match status" value="1"/>
</dbReference>